<feature type="region of interest" description="Disordered" evidence="1">
    <location>
        <begin position="86"/>
        <end position="108"/>
    </location>
</feature>
<feature type="compositionally biased region" description="Basic residues" evidence="1">
    <location>
        <begin position="86"/>
        <end position="96"/>
    </location>
</feature>
<name>A0ABN9UR97_9DINO</name>
<feature type="domain" description="DNA2/NAM7 helicase-like C-terminal" evidence="2">
    <location>
        <begin position="207"/>
        <end position="332"/>
    </location>
</feature>
<evidence type="ECO:0000313" key="4">
    <source>
        <dbReference type="Proteomes" id="UP001189429"/>
    </source>
</evidence>
<evidence type="ECO:0000313" key="3">
    <source>
        <dbReference type="EMBL" id="CAK0862539.1"/>
    </source>
</evidence>
<dbReference type="Proteomes" id="UP001189429">
    <property type="component" value="Unassembled WGS sequence"/>
</dbReference>
<accession>A0ABN9UR97</accession>
<dbReference type="Pfam" id="PF13087">
    <property type="entry name" value="AAA_12"/>
    <property type="match status" value="1"/>
</dbReference>
<feature type="compositionally biased region" description="Basic and acidic residues" evidence="1">
    <location>
        <begin position="53"/>
        <end position="66"/>
    </location>
</feature>
<feature type="compositionally biased region" description="Low complexity" evidence="1">
    <location>
        <begin position="523"/>
        <end position="534"/>
    </location>
</feature>
<comment type="caution">
    <text evidence="3">The sequence shown here is derived from an EMBL/GenBank/DDBJ whole genome shotgun (WGS) entry which is preliminary data.</text>
</comment>
<feature type="region of interest" description="Disordered" evidence="1">
    <location>
        <begin position="438"/>
        <end position="484"/>
    </location>
</feature>
<protein>
    <recommendedName>
        <fullName evidence="2">DNA2/NAM7 helicase-like C-terminal domain-containing protein</fullName>
    </recommendedName>
</protein>
<feature type="region of interest" description="Disordered" evidence="1">
    <location>
        <begin position="504"/>
        <end position="540"/>
    </location>
</feature>
<dbReference type="InterPro" id="IPR047187">
    <property type="entry name" value="SF1_C_Upf1"/>
</dbReference>
<sequence length="719" mass="75373">MSANAADGPSLVAAAVQAAIREGAPRRTVAAVAAAVAGTVMSATARPSVPATMHKERAQDAQGKAEDSDDPVQLLEKLRAVRRAQRLRKKEKRRTAKQPFHLQQVQPAQAQTSGEVMLQSPLRHLLYVQALIHPRSLKACSRARGSSLSMAGRASERAMTAFNIFTACLATSRSRAGARLIDGLAVNIVLMVSVAAKVHPDDRPLPESPYALGPLAFVHVAGQEVGSQGHSKSNPKEVQCVKHLLEALCCEPGEVGVITPYSAQAVAIRRALSSPQGAQVASVDGFQGSEKEVIVLSLVRSNPQGDLGFVADWRRLNVSITRARSLLIIVGNLLTLAQNELWRSFIGLQPDMPALAWSGSDLIPLPQEVQEQLSGACAKAHARGFVLPALAPEAQRRAPKRKPNRALSPTPIAISLASVVGHAAAGHGAGLSRAGTVLSAKPMDGPAPEQPVGNPALQGTPMGEQEKTKAMEVPGGGSASGAAPGATTIAMTQEQWKALAQDPWHSAQGDPWGGNGQARGNPGTAAAEAAATGEADGHKDGDWADAVAAAAEVEAADEGAEALDREAQALADQDTCYALIPLQHRAYRDQIEGVLGCVKDLNRLLITIGSLGLCQLLIGAAMMPRAVIRAALLLATIGFTVEAGKKKEPGAKKMTDEFLAAHRRGQGSDSGGPPEPMWEPPPPEDDSNENYQGGFDLPAIPEAVDESWELLSDEAPSLV</sequence>
<evidence type="ECO:0000256" key="1">
    <source>
        <dbReference type="SAM" id="MobiDB-lite"/>
    </source>
</evidence>
<feature type="region of interest" description="Disordered" evidence="1">
    <location>
        <begin position="47"/>
        <end position="70"/>
    </location>
</feature>
<proteinExistence type="predicted"/>
<dbReference type="InterPro" id="IPR045055">
    <property type="entry name" value="DNA2/NAM7-like"/>
</dbReference>
<dbReference type="SUPFAM" id="SSF52540">
    <property type="entry name" value="P-loop containing nucleoside triphosphate hydrolases"/>
    <property type="match status" value="1"/>
</dbReference>
<dbReference type="EMBL" id="CAUYUJ010016171">
    <property type="protein sequence ID" value="CAK0862539.1"/>
    <property type="molecule type" value="Genomic_DNA"/>
</dbReference>
<dbReference type="InterPro" id="IPR041679">
    <property type="entry name" value="DNA2/NAM7-like_C"/>
</dbReference>
<dbReference type="Gene3D" id="3.40.50.300">
    <property type="entry name" value="P-loop containing nucleotide triphosphate hydrolases"/>
    <property type="match status" value="1"/>
</dbReference>
<evidence type="ECO:0000259" key="2">
    <source>
        <dbReference type="Pfam" id="PF13087"/>
    </source>
</evidence>
<reference evidence="3" key="1">
    <citation type="submission" date="2023-10" db="EMBL/GenBank/DDBJ databases">
        <authorList>
            <person name="Chen Y."/>
            <person name="Shah S."/>
            <person name="Dougan E. K."/>
            <person name="Thang M."/>
            <person name="Chan C."/>
        </authorList>
    </citation>
    <scope>NUCLEOTIDE SEQUENCE [LARGE SCALE GENOMIC DNA]</scope>
</reference>
<organism evidence="3 4">
    <name type="scientific">Prorocentrum cordatum</name>
    <dbReference type="NCBI Taxonomy" id="2364126"/>
    <lineage>
        <taxon>Eukaryota</taxon>
        <taxon>Sar</taxon>
        <taxon>Alveolata</taxon>
        <taxon>Dinophyceae</taxon>
        <taxon>Prorocentrales</taxon>
        <taxon>Prorocentraceae</taxon>
        <taxon>Prorocentrum</taxon>
    </lineage>
</organism>
<keyword evidence="4" id="KW-1185">Reference proteome</keyword>
<dbReference type="InterPro" id="IPR027417">
    <property type="entry name" value="P-loop_NTPase"/>
</dbReference>
<gene>
    <name evidence="3" type="ORF">PCOR1329_LOCUS50934</name>
</gene>
<dbReference type="PANTHER" id="PTHR10887:SF495">
    <property type="entry name" value="HELICASE SENATAXIN ISOFORM X1-RELATED"/>
    <property type="match status" value="1"/>
</dbReference>
<dbReference type="PANTHER" id="PTHR10887">
    <property type="entry name" value="DNA2/NAM7 HELICASE FAMILY"/>
    <property type="match status" value="1"/>
</dbReference>
<feature type="region of interest" description="Disordered" evidence="1">
    <location>
        <begin position="660"/>
        <end position="697"/>
    </location>
</feature>
<dbReference type="CDD" id="cd18808">
    <property type="entry name" value="SF1_C_Upf1"/>
    <property type="match status" value="1"/>
</dbReference>